<keyword evidence="2" id="KW-1185">Reference proteome</keyword>
<name>A0ACA9L703_9GLOM</name>
<proteinExistence type="predicted"/>
<gene>
    <name evidence="1" type="ORF">ACOLOM_LOCUS3133</name>
</gene>
<organism evidence="1 2">
    <name type="scientific">Acaulospora colombiana</name>
    <dbReference type="NCBI Taxonomy" id="27376"/>
    <lineage>
        <taxon>Eukaryota</taxon>
        <taxon>Fungi</taxon>
        <taxon>Fungi incertae sedis</taxon>
        <taxon>Mucoromycota</taxon>
        <taxon>Glomeromycotina</taxon>
        <taxon>Glomeromycetes</taxon>
        <taxon>Diversisporales</taxon>
        <taxon>Acaulosporaceae</taxon>
        <taxon>Acaulospora</taxon>
    </lineage>
</organism>
<evidence type="ECO:0000313" key="2">
    <source>
        <dbReference type="Proteomes" id="UP000789525"/>
    </source>
</evidence>
<sequence>DVSPTVAGTSGTSSTTAQGKGVEIFENVPPLRTELSSGSSSAPSKIWVKYGDSRPVRLTFDGEIVDDLIEAIKKKLSNQLGDVDVNQINLRRHGEKEDLRPGLPVDKSFENNDDTPLQVIVNEPATLKRKREEPEVLSEIVKSTIREEFSRQKPAEMIQASALSEIKAREIIECYGLKPFEISAEDFQPIEPIQCRPFLWDMENDEAHQMPEVEKWFKKALDLPRDFHVKDVHTRNHQRHLQTANVILTGGADISIGPSNTPCVWIETKKKKENFKLGQVIGGLLIMDNAYAPIPMSVLTDCNDNWTIYFFWGEENKDRYLASSIIDDRSVALAIIKQFVLGEGRTYLELLGKNIKYQTDLPKPLKKRAKLLESILEEVDHGMGDIIDDMTEKELFNMSMRRRLKLAKNIVGVEEQPAIDQLIRQFSDNYDPPPLLIFT</sequence>
<accession>A0ACA9L703</accession>
<protein>
    <submittedName>
        <fullName evidence="1">11335_t:CDS:1</fullName>
    </submittedName>
</protein>
<comment type="caution">
    <text evidence="1">The sequence shown here is derived from an EMBL/GenBank/DDBJ whole genome shotgun (WGS) entry which is preliminary data.</text>
</comment>
<evidence type="ECO:0000313" key="1">
    <source>
        <dbReference type="EMBL" id="CAG8509001.1"/>
    </source>
</evidence>
<reference evidence="1" key="1">
    <citation type="submission" date="2021-06" db="EMBL/GenBank/DDBJ databases">
        <authorList>
            <person name="Kallberg Y."/>
            <person name="Tangrot J."/>
            <person name="Rosling A."/>
        </authorList>
    </citation>
    <scope>NUCLEOTIDE SEQUENCE</scope>
    <source>
        <strain evidence="1">CL356</strain>
    </source>
</reference>
<feature type="non-terminal residue" evidence="1">
    <location>
        <position position="1"/>
    </location>
</feature>
<dbReference type="Proteomes" id="UP000789525">
    <property type="component" value="Unassembled WGS sequence"/>
</dbReference>
<dbReference type="EMBL" id="CAJVPT010004507">
    <property type="protein sequence ID" value="CAG8509001.1"/>
    <property type="molecule type" value="Genomic_DNA"/>
</dbReference>